<dbReference type="Pfam" id="PF22692">
    <property type="entry name" value="LlgE_F_G_D1"/>
    <property type="match status" value="1"/>
</dbReference>
<dbReference type="NCBIfam" id="TIGR03506">
    <property type="entry name" value="FlgEFG_subfam"/>
    <property type="match status" value="1"/>
</dbReference>
<evidence type="ECO:0000256" key="3">
    <source>
        <dbReference type="ARBA" id="ARBA00023143"/>
    </source>
</evidence>
<evidence type="ECO:0000256" key="6">
    <source>
        <dbReference type="RuleBase" id="RU362116"/>
    </source>
</evidence>
<comment type="subcellular location">
    <subcellularLocation>
        <location evidence="1 6">Bacterial flagellum basal body</location>
    </subcellularLocation>
</comment>
<evidence type="ECO:0000313" key="10">
    <source>
        <dbReference type="EMBL" id="SEE99653.1"/>
    </source>
</evidence>
<comment type="subunit">
    <text evidence="4 6">The basal body constitutes a major portion of the flagellar organelle and consists of five rings (E,L,P,S, and M) mounted on a central rod. The rod consists of about 26 subunits of FlgG in the distal portion, and FlgB, FlgC and FlgF are thought to build up the proximal portion of the rod with about 6 subunits each.</text>
</comment>
<evidence type="ECO:0000256" key="4">
    <source>
        <dbReference type="ARBA" id="ARBA00038560"/>
    </source>
</evidence>
<dbReference type="GO" id="GO:0071978">
    <property type="term" value="P:bacterial-type flagellum-dependent swarming motility"/>
    <property type="evidence" value="ECO:0007669"/>
    <property type="project" value="TreeGrafter"/>
</dbReference>
<name>A0A0J6FZQ4_PSEDM</name>
<dbReference type="SUPFAM" id="SSF117143">
    <property type="entry name" value="Flagellar hook protein flgE"/>
    <property type="match status" value="1"/>
</dbReference>
<dbReference type="RefSeq" id="WP_048361659.1">
    <property type="nucleotide sequence ID" value="NZ_FNUD01000002.1"/>
</dbReference>
<dbReference type="Proteomes" id="UP000183613">
    <property type="component" value="Unassembled WGS sequence"/>
</dbReference>
<dbReference type="EMBL" id="FNUD01000002">
    <property type="protein sequence ID" value="SEE99653.1"/>
    <property type="molecule type" value="Genomic_DNA"/>
</dbReference>
<organism evidence="10 11">
    <name type="scientific">Pseudomonas deceptionensis</name>
    <dbReference type="NCBI Taxonomy" id="882211"/>
    <lineage>
        <taxon>Bacteria</taxon>
        <taxon>Pseudomonadati</taxon>
        <taxon>Pseudomonadota</taxon>
        <taxon>Gammaproteobacteria</taxon>
        <taxon>Pseudomonadales</taxon>
        <taxon>Pseudomonadaceae</taxon>
        <taxon>Pseudomonas</taxon>
    </lineage>
</organism>
<evidence type="ECO:0000259" key="7">
    <source>
        <dbReference type="Pfam" id="PF00460"/>
    </source>
</evidence>
<dbReference type="PATRIC" id="fig|882211.3.peg.4054"/>
<evidence type="ECO:0000313" key="11">
    <source>
        <dbReference type="Proteomes" id="UP000183613"/>
    </source>
</evidence>
<evidence type="ECO:0000256" key="5">
    <source>
        <dbReference type="ARBA" id="ARBA00040228"/>
    </source>
</evidence>
<keyword evidence="10" id="KW-0282">Flagellum</keyword>
<dbReference type="InterPro" id="IPR020013">
    <property type="entry name" value="Flagellar_FlgE/F/G"/>
</dbReference>
<dbReference type="InterPro" id="IPR053967">
    <property type="entry name" value="LlgE_F_G-like_D1"/>
</dbReference>
<comment type="caution">
    <text evidence="10">The sequence shown here is derived from an EMBL/GenBank/DDBJ whole genome shotgun (WGS) entry which is preliminary data.</text>
</comment>
<keyword evidence="3 6" id="KW-0975">Bacterial flagellum</keyword>
<dbReference type="InterPro" id="IPR037925">
    <property type="entry name" value="FlgE/F/G-like"/>
</dbReference>
<keyword evidence="10" id="KW-0969">Cilium</keyword>
<dbReference type="AlphaFoldDB" id="A0A0J6FZQ4"/>
<dbReference type="InterPro" id="IPR001444">
    <property type="entry name" value="Flag_bb_rod_N"/>
</dbReference>
<evidence type="ECO:0000259" key="8">
    <source>
        <dbReference type="Pfam" id="PF06429"/>
    </source>
</evidence>
<dbReference type="Pfam" id="PF00460">
    <property type="entry name" value="Flg_bb_rod"/>
    <property type="match status" value="1"/>
</dbReference>
<evidence type="ECO:0000256" key="1">
    <source>
        <dbReference type="ARBA" id="ARBA00004117"/>
    </source>
</evidence>
<feature type="domain" description="Flagellar hook protein FlgE/F/G-like D1" evidence="9">
    <location>
        <begin position="81"/>
        <end position="144"/>
    </location>
</feature>
<evidence type="ECO:0000259" key="9">
    <source>
        <dbReference type="Pfam" id="PF22692"/>
    </source>
</evidence>
<sequence length="242" mass="25363">MDRLAYTAMNAASRTMSSLAVRSNNLANVNTPGFRSDLEQAVSVKVEGYGYDSRHLALSQGNGVNLAPGALMATGRDMDFAIKGPGLIAVQGADGEAYTRHGSLQVDADMQLTINGRAVLGGGGPIVLPEFDSIRIAADGRISVLPRGEVAMVEVDQIKRVDVPAGQLSKDNRGLLVTRDGAPAAADENVQLAAGFLEASNVTAIDELVGTMSLSRLFETQVKMMKAAEELSTAGNSMIRGN</sequence>
<dbReference type="GO" id="GO:0030694">
    <property type="term" value="C:bacterial-type flagellum basal body, rod"/>
    <property type="evidence" value="ECO:0007669"/>
    <property type="project" value="UniProtKB-UniRule"/>
</dbReference>
<accession>A0A0J6FZQ4</accession>
<dbReference type="PANTHER" id="PTHR30435">
    <property type="entry name" value="FLAGELLAR PROTEIN"/>
    <property type="match status" value="1"/>
</dbReference>
<feature type="domain" description="Flagellar basal body rod protein N-terminal" evidence="7">
    <location>
        <begin position="6"/>
        <end position="35"/>
    </location>
</feature>
<keyword evidence="11" id="KW-1185">Reference proteome</keyword>
<protein>
    <recommendedName>
        <fullName evidence="5 6">Flagellar basal-body rod protein FlgF</fullName>
    </recommendedName>
</protein>
<dbReference type="OrthoDB" id="9804559at2"/>
<reference evidence="10" key="1">
    <citation type="submission" date="2016-10" db="EMBL/GenBank/DDBJ databases">
        <authorList>
            <person name="Varghese N."/>
            <person name="Submissions S."/>
        </authorList>
    </citation>
    <scope>NUCLEOTIDE SEQUENCE [LARGE SCALE GENOMIC DNA]</scope>
    <source>
        <strain evidence="10">LMG 25555</strain>
    </source>
</reference>
<proteinExistence type="inferred from homology"/>
<gene>
    <name evidence="10" type="ORF">SAMN04489800_3446</name>
</gene>
<evidence type="ECO:0000256" key="2">
    <source>
        <dbReference type="ARBA" id="ARBA00009677"/>
    </source>
</evidence>
<keyword evidence="10" id="KW-0966">Cell projection</keyword>
<dbReference type="NCBIfam" id="NF009280">
    <property type="entry name" value="PRK12640.1"/>
    <property type="match status" value="1"/>
</dbReference>
<dbReference type="InterPro" id="IPR010930">
    <property type="entry name" value="Flg_bb/hook_C_dom"/>
</dbReference>
<feature type="domain" description="Flagellar basal-body/hook protein C-terminal" evidence="8">
    <location>
        <begin position="194"/>
        <end position="238"/>
    </location>
</feature>
<dbReference type="Pfam" id="PF06429">
    <property type="entry name" value="Flg_bbr_C"/>
    <property type="match status" value="1"/>
</dbReference>
<comment type="similarity">
    <text evidence="2 6">Belongs to the flagella basal body rod proteins family.</text>
</comment>
<dbReference type="PANTHER" id="PTHR30435:SF18">
    <property type="entry name" value="FLAGELLAR BASAL-BODY ROD PROTEIN FLGF"/>
    <property type="match status" value="1"/>
</dbReference>